<keyword evidence="3" id="KW-0328">Glycosyltransferase</keyword>
<dbReference type="SUPFAM" id="SSF53448">
    <property type="entry name" value="Nucleotide-diphospho-sugar transferases"/>
    <property type="match status" value="1"/>
</dbReference>
<reference evidence="5 6" key="1">
    <citation type="submission" date="2019-03" db="EMBL/GenBank/DDBJ databases">
        <title>Genomics of glacier-inhabiting Cryobacterium strains.</title>
        <authorList>
            <person name="Liu Q."/>
            <person name="Xin Y.-H."/>
        </authorList>
    </citation>
    <scope>NUCLEOTIDE SEQUENCE [LARGE SCALE GENOMIC DNA]</scope>
    <source>
        <strain evidence="6">TMT1-22</strain>
    </source>
</reference>
<dbReference type="InterPro" id="IPR029044">
    <property type="entry name" value="Nucleotide-diphossugar_trans"/>
</dbReference>
<evidence type="ECO:0000256" key="4">
    <source>
        <dbReference type="ARBA" id="ARBA00022679"/>
    </source>
</evidence>
<evidence type="ECO:0000313" key="6">
    <source>
        <dbReference type="Proteomes" id="UP000297403"/>
    </source>
</evidence>
<gene>
    <name evidence="5" type="ORF">E3O49_10985</name>
</gene>
<dbReference type="PANTHER" id="PTHR43179:SF12">
    <property type="entry name" value="GALACTOFURANOSYLTRANSFERASE GLFT2"/>
    <property type="match status" value="1"/>
</dbReference>
<comment type="caution">
    <text evidence="5">The sequence shown here is derived from an EMBL/GenBank/DDBJ whole genome shotgun (WGS) entry which is preliminary data.</text>
</comment>
<evidence type="ECO:0000256" key="2">
    <source>
        <dbReference type="ARBA" id="ARBA00006739"/>
    </source>
</evidence>
<dbReference type="AlphaFoldDB" id="A0AAQ2C598"/>
<keyword evidence="4" id="KW-0808">Transferase</keyword>
<evidence type="ECO:0000313" key="5">
    <source>
        <dbReference type="EMBL" id="TFC44955.1"/>
    </source>
</evidence>
<dbReference type="GO" id="GO:0016757">
    <property type="term" value="F:glycosyltransferase activity"/>
    <property type="evidence" value="ECO:0007669"/>
    <property type="project" value="UniProtKB-KW"/>
</dbReference>
<organism evidence="5 6">
    <name type="scientific">Cryobacterium shii</name>
    <dbReference type="NCBI Taxonomy" id="1259235"/>
    <lineage>
        <taxon>Bacteria</taxon>
        <taxon>Bacillati</taxon>
        <taxon>Actinomycetota</taxon>
        <taxon>Actinomycetes</taxon>
        <taxon>Micrococcales</taxon>
        <taxon>Microbacteriaceae</taxon>
        <taxon>Cryobacterium</taxon>
    </lineage>
</organism>
<sequence length="298" mass="32486">MPDVRSLVVQSVLFGNAPREIVRAAEAVATSVKWARAEGLIGEWSLLLGDCSDVEVLDASHQADIRSLVLDQGGSFEYHVFGANLGSAAGHNALAPKAVSDLILILNPDAVVAPDAVEALARVVVGSVGIAEARQVPLEHPKDYEVATGNTSWASTACALTPRLAFDRVHGFDSKTFFLYCDDVDYSWQLRLAGYRVVYEPAARVFHDKRLTVTADWPASSAEVYFSAEAAIFLAHKYSRPDLVSKLVRQFRAEGTEVARKVVESFERRRSEGTLPLPVDSSHTVAQFIGGNYAVHRF</sequence>
<keyword evidence="6" id="KW-1185">Reference proteome</keyword>
<accession>A0AAQ2C598</accession>
<evidence type="ECO:0000256" key="3">
    <source>
        <dbReference type="ARBA" id="ARBA00022676"/>
    </source>
</evidence>
<dbReference type="Gene3D" id="3.90.550.10">
    <property type="entry name" value="Spore Coat Polysaccharide Biosynthesis Protein SpsA, Chain A"/>
    <property type="match status" value="1"/>
</dbReference>
<comment type="pathway">
    <text evidence="1">Cell wall biogenesis; cell wall polysaccharide biosynthesis.</text>
</comment>
<dbReference type="EMBL" id="SOFY01000060">
    <property type="protein sequence ID" value="TFC44955.1"/>
    <property type="molecule type" value="Genomic_DNA"/>
</dbReference>
<name>A0AAQ2C598_9MICO</name>
<dbReference type="PANTHER" id="PTHR43179">
    <property type="entry name" value="RHAMNOSYLTRANSFERASE WBBL"/>
    <property type="match status" value="1"/>
</dbReference>
<protein>
    <submittedName>
        <fullName evidence="5">Glycosyltransferase family 2 protein</fullName>
    </submittedName>
</protein>
<dbReference type="Proteomes" id="UP000297403">
    <property type="component" value="Unassembled WGS sequence"/>
</dbReference>
<dbReference type="RefSeq" id="WP_134403326.1">
    <property type="nucleotide sequence ID" value="NZ_SOFY01000060.1"/>
</dbReference>
<comment type="similarity">
    <text evidence="2">Belongs to the glycosyltransferase 2 family.</text>
</comment>
<proteinExistence type="inferred from homology"/>
<evidence type="ECO:0000256" key="1">
    <source>
        <dbReference type="ARBA" id="ARBA00004776"/>
    </source>
</evidence>